<proteinExistence type="predicted"/>
<keyword evidence="1" id="KW-0813">Transport</keyword>
<dbReference type="AlphaFoldDB" id="A0A7W7FZ14"/>
<comment type="caution">
    <text evidence="1">The sequence shown here is derived from an EMBL/GenBank/DDBJ whole genome shotgun (WGS) entry which is preliminary data.</text>
</comment>
<dbReference type="CDD" id="cd13585">
    <property type="entry name" value="PBP2_TMBP_like"/>
    <property type="match status" value="1"/>
</dbReference>
<dbReference type="PANTHER" id="PTHR43649:SF32">
    <property type="entry name" value="SUGAR BINDING SECRETED PROTEIN"/>
    <property type="match status" value="1"/>
</dbReference>
<sequence>MRRPRSAVFGLVALTLLTSVLTGCGTGGGITLRVIQSLTSPERTALLRDMITAFEAANPEIDVRLISPPLQSADQKIAQVLSAKNDVDLVEVRDYTVKQFVNNQSLLDLSPYVANWPGWQELTPLARQKAASVGGKPYLVPYGFFQNTLFARTDRLSEAGIKPPTTWPELIEAAVKLTEPGKNRFGYSFRGGAGTFHYAVSIISAYAGPQVDPAQGFWRKDGSTIFASPEAVTAMETFLRLFKTGSPPGSLAWSYPEMVQGFTSGVTSLLIQDPEVIKTTERATGLPKGSWTTLPIPKGPTGLALQPTGYAGWGVTSFSRNRDAAVKLLAFLSSAEQGLRWAKEHSLIPVHTAAAQDPQFSTGAFKAYLDMANDPAQVVVERPIQYPGWGRWQKQADIDVQSLLVGEKTVAEVLGSWDKFWAEQKKAGGA</sequence>
<keyword evidence="2" id="KW-1185">Reference proteome</keyword>
<gene>
    <name evidence="1" type="ORF">HNR67_008371</name>
</gene>
<dbReference type="RefSeq" id="WP_185009405.1">
    <property type="nucleotide sequence ID" value="NZ_BAAAUI010000007.1"/>
</dbReference>
<dbReference type="InterPro" id="IPR006059">
    <property type="entry name" value="SBP"/>
</dbReference>
<keyword evidence="1" id="KW-0762">Sugar transport</keyword>
<evidence type="ECO:0000313" key="1">
    <source>
        <dbReference type="EMBL" id="MBB4682253.1"/>
    </source>
</evidence>
<dbReference type="Gene3D" id="3.40.190.10">
    <property type="entry name" value="Periplasmic binding protein-like II"/>
    <property type="match status" value="1"/>
</dbReference>
<dbReference type="PANTHER" id="PTHR43649">
    <property type="entry name" value="ARABINOSE-BINDING PROTEIN-RELATED"/>
    <property type="match status" value="1"/>
</dbReference>
<protein>
    <submittedName>
        <fullName evidence="1">Multiple sugar transport system substrate-binding protein</fullName>
    </submittedName>
</protein>
<organism evidence="1 2">
    <name type="scientific">Crossiella cryophila</name>
    <dbReference type="NCBI Taxonomy" id="43355"/>
    <lineage>
        <taxon>Bacteria</taxon>
        <taxon>Bacillati</taxon>
        <taxon>Actinomycetota</taxon>
        <taxon>Actinomycetes</taxon>
        <taxon>Pseudonocardiales</taxon>
        <taxon>Pseudonocardiaceae</taxon>
        <taxon>Crossiella</taxon>
    </lineage>
</organism>
<dbReference type="InterPro" id="IPR050490">
    <property type="entry name" value="Bact_solute-bd_prot1"/>
</dbReference>
<accession>A0A7W7FZ14</accession>
<dbReference type="PROSITE" id="PS51257">
    <property type="entry name" value="PROKAR_LIPOPROTEIN"/>
    <property type="match status" value="1"/>
</dbReference>
<dbReference type="Proteomes" id="UP000533598">
    <property type="component" value="Unassembled WGS sequence"/>
</dbReference>
<reference evidence="1 2" key="1">
    <citation type="submission" date="2020-08" db="EMBL/GenBank/DDBJ databases">
        <title>Sequencing the genomes of 1000 actinobacteria strains.</title>
        <authorList>
            <person name="Klenk H.-P."/>
        </authorList>
    </citation>
    <scope>NUCLEOTIDE SEQUENCE [LARGE SCALE GENOMIC DNA]</scope>
    <source>
        <strain evidence="1 2">DSM 44230</strain>
    </source>
</reference>
<dbReference type="EMBL" id="JACHMH010000001">
    <property type="protein sequence ID" value="MBB4682253.1"/>
    <property type="molecule type" value="Genomic_DNA"/>
</dbReference>
<name>A0A7W7FZ14_9PSEU</name>
<evidence type="ECO:0000313" key="2">
    <source>
        <dbReference type="Proteomes" id="UP000533598"/>
    </source>
</evidence>
<dbReference type="Pfam" id="PF01547">
    <property type="entry name" value="SBP_bac_1"/>
    <property type="match status" value="1"/>
</dbReference>
<dbReference type="SUPFAM" id="SSF53850">
    <property type="entry name" value="Periplasmic binding protein-like II"/>
    <property type="match status" value="1"/>
</dbReference>